<evidence type="ECO:0000313" key="2">
    <source>
        <dbReference type="Proteomes" id="UP000095746"/>
    </source>
</evidence>
<dbReference type="EMBL" id="CYZT01000007">
    <property type="protein sequence ID" value="CUN64786.1"/>
    <property type="molecule type" value="Genomic_DNA"/>
</dbReference>
<gene>
    <name evidence="1" type="ORF">ERS852411_00250</name>
</gene>
<dbReference type="Proteomes" id="UP000095746">
    <property type="component" value="Unassembled WGS sequence"/>
</dbReference>
<organism evidence="1 2">
    <name type="scientific">Flavonifractor plautii</name>
    <name type="common">Fusobacterium plautii</name>
    <dbReference type="NCBI Taxonomy" id="292800"/>
    <lineage>
        <taxon>Bacteria</taxon>
        <taxon>Bacillati</taxon>
        <taxon>Bacillota</taxon>
        <taxon>Clostridia</taxon>
        <taxon>Eubacteriales</taxon>
        <taxon>Oscillospiraceae</taxon>
        <taxon>Flavonifractor</taxon>
    </lineage>
</organism>
<dbReference type="AlphaFoldDB" id="A0A173YNM0"/>
<protein>
    <submittedName>
        <fullName evidence="1">Uncharacterized protein</fullName>
    </submittedName>
</protein>
<accession>A0A173YNM0</accession>
<reference evidence="1 2" key="1">
    <citation type="submission" date="2015-09" db="EMBL/GenBank/DDBJ databases">
        <authorList>
            <consortium name="Pathogen Informatics"/>
        </authorList>
    </citation>
    <scope>NUCLEOTIDE SEQUENCE [LARGE SCALE GENOMIC DNA]</scope>
    <source>
        <strain evidence="1 2">2789STDY5608854</strain>
    </source>
</reference>
<proteinExistence type="predicted"/>
<sequence>MGNQWNRIKMADCRHPIAHADRLIWQVTLFTDEIGNAVAQKLDILCFKAASRYFLKQMVFCFLPKPL</sequence>
<evidence type="ECO:0000313" key="1">
    <source>
        <dbReference type="EMBL" id="CUN64786.1"/>
    </source>
</evidence>
<name>A0A173YNM0_FLAPL</name>